<dbReference type="InterPro" id="IPR052928">
    <property type="entry name" value="Desiccation-related_membrane"/>
</dbReference>
<organism evidence="3 4">
    <name type="scientific">Mesobacillus maritimus</name>
    <dbReference type="NCBI Taxonomy" id="1643336"/>
    <lineage>
        <taxon>Bacteria</taxon>
        <taxon>Bacillati</taxon>
        <taxon>Bacillota</taxon>
        <taxon>Bacilli</taxon>
        <taxon>Bacillales</taxon>
        <taxon>Bacillaceae</taxon>
        <taxon>Mesobacillus</taxon>
    </lineage>
</organism>
<protein>
    <submittedName>
        <fullName evidence="3">YtxH domain-containing protein</fullName>
    </submittedName>
</protein>
<keyword evidence="2" id="KW-1133">Transmembrane helix</keyword>
<comment type="caution">
    <text evidence="3">The sequence shown here is derived from an EMBL/GenBank/DDBJ whole genome shotgun (WGS) entry which is preliminary data.</text>
</comment>
<name>A0ABS7K726_9BACI</name>
<dbReference type="PANTHER" id="PTHR35792:SF2">
    <property type="entry name" value="GENERAL STRESS PROTEIN"/>
    <property type="match status" value="1"/>
</dbReference>
<accession>A0ABS7K726</accession>
<evidence type="ECO:0000256" key="2">
    <source>
        <dbReference type="SAM" id="Phobius"/>
    </source>
</evidence>
<feature type="transmembrane region" description="Helical" evidence="2">
    <location>
        <begin position="6"/>
        <end position="25"/>
    </location>
</feature>
<evidence type="ECO:0000313" key="3">
    <source>
        <dbReference type="EMBL" id="MBY0098082.1"/>
    </source>
</evidence>
<gene>
    <name evidence="3" type="ORF">H0185_14865</name>
</gene>
<dbReference type="RefSeq" id="WP_221874305.1">
    <property type="nucleotide sequence ID" value="NZ_JACWFH010000019.1"/>
</dbReference>
<keyword evidence="4" id="KW-1185">Reference proteome</keyword>
<evidence type="ECO:0000256" key="1">
    <source>
        <dbReference type="SAM" id="MobiDB-lite"/>
    </source>
</evidence>
<dbReference type="Proteomes" id="UP000769780">
    <property type="component" value="Unassembled WGS sequence"/>
</dbReference>
<dbReference type="InterPro" id="IPR024623">
    <property type="entry name" value="YtxH"/>
</dbReference>
<dbReference type="Pfam" id="PF12732">
    <property type="entry name" value="YtxH"/>
    <property type="match status" value="1"/>
</dbReference>
<keyword evidence="2" id="KW-0472">Membrane</keyword>
<evidence type="ECO:0000313" key="4">
    <source>
        <dbReference type="Proteomes" id="UP000769780"/>
    </source>
</evidence>
<dbReference type="EMBL" id="JACWFH010000019">
    <property type="protein sequence ID" value="MBY0098082.1"/>
    <property type="molecule type" value="Genomic_DNA"/>
</dbReference>
<keyword evidence="2" id="KW-0812">Transmembrane</keyword>
<dbReference type="PANTHER" id="PTHR35792">
    <property type="entry name" value="GENERAL STRESS PROTEIN"/>
    <property type="match status" value="1"/>
</dbReference>
<feature type="region of interest" description="Disordered" evidence="1">
    <location>
        <begin position="62"/>
        <end position="86"/>
    </location>
</feature>
<proteinExistence type="predicted"/>
<feature type="compositionally biased region" description="Polar residues" evidence="1">
    <location>
        <begin position="64"/>
        <end position="76"/>
    </location>
</feature>
<reference evidence="3 4" key="1">
    <citation type="submission" date="2020-07" db="EMBL/GenBank/DDBJ databases">
        <title>Fungal Genomes of the International Space Station.</title>
        <authorList>
            <person name="Seuylemezian A."/>
            <person name="Singh N.K."/>
            <person name="Wood J."/>
            <person name="Venkateswaran K."/>
        </authorList>
    </citation>
    <scope>NUCLEOTIDE SEQUENCE [LARGE SCALE GENOMIC DNA]</scope>
    <source>
        <strain evidence="3 4">PL-B2</strain>
    </source>
</reference>
<sequence>MKKQTNLAWGTVVGAAVGATATLLVTPKSGNQIRKDIGNQLNKGKQKTAEIKNELTSKLEELSENVNDSTSTISQSVKEKSENVSNEATKAINKASVSVDELKKIVRDLTNEGKHAREEILEIVEHELNEMAESVKELR</sequence>
<dbReference type="Gene3D" id="1.20.120.20">
    <property type="entry name" value="Apolipoprotein"/>
    <property type="match status" value="1"/>
</dbReference>